<keyword evidence="3" id="KW-1185">Reference proteome</keyword>
<sequence>MGKSESKEANPLGLSCESCKRRSSFHPSYGAFWGLGIGLGCGVGWGPGFGPDVIGYAGGGCGLGFNVGVTLIGFGLGFPATGLTLLPYKFFLWTSKDTHRKAGVHVIPTLIFSAHQYLNTLIFRGLAIRTNLQHISEKVIAMKDLSDGRRLHDNLLQNVVRCVEEIKRMKHFRTARNRSYKLHVREVRSLKDVLEDKPFDQVAAGRQENRENHGRVRLEYVVGLGDCCGKVRGSYARLFLDRRGSGVVLSRRKLLCGSHDLRGNATGCCPIAGQLGRQSFCLKEVWISSMGTESRGRQRSQKKSALLDVMERSFLDNSGR</sequence>
<proteinExistence type="predicted"/>
<comment type="caution">
    <text evidence="2">The sequence shown here is derived from an EMBL/GenBank/DDBJ whole genome shotgun (WGS) entry which is preliminary data.</text>
</comment>
<accession>A0ABD1YWC6</accession>
<evidence type="ECO:0000313" key="3">
    <source>
        <dbReference type="Proteomes" id="UP001605036"/>
    </source>
</evidence>
<dbReference type="PANTHER" id="PTHR36778:SF1">
    <property type="entry name" value="CADMIUM-INDUCED PROTEIN AS8"/>
    <property type="match status" value="1"/>
</dbReference>
<feature type="transmembrane region" description="Helical" evidence="1">
    <location>
        <begin position="30"/>
        <end position="49"/>
    </location>
</feature>
<keyword evidence="1" id="KW-0472">Membrane</keyword>
<reference evidence="2 3" key="1">
    <citation type="submission" date="2024-09" db="EMBL/GenBank/DDBJ databases">
        <title>Chromosome-scale assembly of Riccia fluitans.</title>
        <authorList>
            <person name="Paukszto L."/>
            <person name="Sawicki J."/>
            <person name="Karawczyk K."/>
            <person name="Piernik-Szablinska J."/>
            <person name="Szczecinska M."/>
            <person name="Mazdziarz M."/>
        </authorList>
    </citation>
    <scope>NUCLEOTIDE SEQUENCE [LARGE SCALE GENOMIC DNA]</scope>
    <source>
        <strain evidence="2">Rf_01</strain>
        <tissue evidence="2">Aerial parts of the thallus</tissue>
    </source>
</reference>
<name>A0ABD1YWC6_9MARC</name>
<keyword evidence="1" id="KW-0812">Transmembrane</keyword>
<dbReference type="AlphaFoldDB" id="A0ABD1YWC6"/>
<protein>
    <submittedName>
        <fullName evidence="2">Uncharacterized protein</fullName>
    </submittedName>
</protein>
<keyword evidence="1" id="KW-1133">Transmembrane helix</keyword>
<gene>
    <name evidence="2" type="ORF">R1flu_006566</name>
</gene>
<dbReference type="EMBL" id="JBHFFA010000003">
    <property type="protein sequence ID" value="KAL2635087.1"/>
    <property type="molecule type" value="Genomic_DNA"/>
</dbReference>
<organism evidence="2 3">
    <name type="scientific">Riccia fluitans</name>
    <dbReference type="NCBI Taxonomy" id="41844"/>
    <lineage>
        <taxon>Eukaryota</taxon>
        <taxon>Viridiplantae</taxon>
        <taxon>Streptophyta</taxon>
        <taxon>Embryophyta</taxon>
        <taxon>Marchantiophyta</taxon>
        <taxon>Marchantiopsida</taxon>
        <taxon>Marchantiidae</taxon>
        <taxon>Marchantiales</taxon>
        <taxon>Ricciaceae</taxon>
        <taxon>Riccia</taxon>
    </lineage>
</organism>
<evidence type="ECO:0000256" key="1">
    <source>
        <dbReference type="SAM" id="Phobius"/>
    </source>
</evidence>
<dbReference type="Proteomes" id="UP001605036">
    <property type="component" value="Unassembled WGS sequence"/>
</dbReference>
<evidence type="ECO:0000313" key="2">
    <source>
        <dbReference type="EMBL" id="KAL2635087.1"/>
    </source>
</evidence>
<dbReference type="PANTHER" id="PTHR36778">
    <property type="entry name" value="CADMIUM-INDUCED PROTEIN AS8"/>
    <property type="match status" value="1"/>
</dbReference>
<feature type="transmembrane region" description="Helical" evidence="1">
    <location>
        <begin position="69"/>
        <end position="91"/>
    </location>
</feature>
<dbReference type="InterPro" id="IPR037735">
    <property type="entry name" value="AS8-like"/>
</dbReference>